<dbReference type="Gene3D" id="6.10.340.10">
    <property type="match status" value="1"/>
</dbReference>
<dbReference type="InterPro" id="IPR003660">
    <property type="entry name" value="HAMP_dom"/>
</dbReference>
<evidence type="ECO:0000256" key="2">
    <source>
        <dbReference type="ARBA" id="ARBA00022475"/>
    </source>
</evidence>
<keyword evidence="4" id="KW-0812">Transmembrane</keyword>
<organism evidence="7 8">
    <name type="scientific">Rosistilla carotiformis</name>
    <dbReference type="NCBI Taxonomy" id="2528017"/>
    <lineage>
        <taxon>Bacteria</taxon>
        <taxon>Pseudomonadati</taxon>
        <taxon>Planctomycetota</taxon>
        <taxon>Planctomycetia</taxon>
        <taxon>Pirellulales</taxon>
        <taxon>Pirellulaceae</taxon>
        <taxon>Rosistilla</taxon>
    </lineage>
</organism>
<dbReference type="Pfam" id="PF00672">
    <property type="entry name" value="HAMP"/>
    <property type="match status" value="1"/>
</dbReference>
<keyword evidence="2" id="KW-1003">Cell membrane</keyword>
<evidence type="ECO:0000313" key="8">
    <source>
        <dbReference type="Proteomes" id="UP000315082"/>
    </source>
</evidence>
<keyword evidence="7" id="KW-0456">Lyase</keyword>
<dbReference type="Proteomes" id="UP000315082">
    <property type="component" value="Chromosome"/>
</dbReference>
<dbReference type="PROSITE" id="PS50885">
    <property type="entry name" value="HAMP"/>
    <property type="match status" value="1"/>
</dbReference>
<dbReference type="Pfam" id="PF00211">
    <property type="entry name" value="Guanylate_cyc"/>
    <property type="match status" value="1"/>
</dbReference>
<name>A0A518JYN8_9BACT</name>
<dbReference type="EC" id="4.6.1.1" evidence="7"/>
<sequence>MDGDGHCNLSIAGKLRFLTPHIPETPAVGFNEKMQRSITYRQALLLVAIIPIVAQVVGSAFNIFYNVAHVRPLISDAQQATLLSSIMWVNCLVYPAATIAWGSVVGRFQSILSQRERGLPIPSDKLESIQRLAINLPWWMILIGSLAWLSCIPMIVVPLKLADSGLDARVPILLTVSIVVSAQIALTHAFFALELASHKFLFPLLFVEIQPSSIRGAYPLTLRGRGIAWSLSAVFCPIVSILLLFYVPQPEAQRELTFPIAVGCIAMLFGLASAWLVGRLYGTPIRKLKQAAQAVARGELDTQVRLLRADEFGPLIEEFNQMTRGLQEKESLRRMFGLHVGRQAAEQILASVPGLGGVAREITVMFVDIRGFTASSEGRDPTEVVAVLNEFLTAMVDVVETQHHGMVNKYLGDGFMALFGVGADRPQHADDAVDAGVSMIDRLGKLNAAFESRQMPPLQIGIGIHSGNALVGSIGSNQRLEFTAIGDAVNIASRIESLTKTVGTPMLLTAATHRQLQHPHDLQPHAPQPVKGIRDPIVTYGLRDKIASPVTDS</sequence>
<dbReference type="EMBL" id="CP036348">
    <property type="protein sequence ID" value="QDV70656.1"/>
    <property type="molecule type" value="Genomic_DNA"/>
</dbReference>
<evidence type="ECO:0000313" key="7">
    <source>
        <dbReference type="EMBL" id="QDV70656.1"/>
    </source>
</evidence>
<keyword evidence="8" id="KW-1185">Reference proteome</keyword>
<feature type="transmembrane region" description="Helical" evidence="4">
    <location>
        <begin position="258"/>
        <end position="278"/>
    </location>
</feature>
<evidence type="ECO:0000259" key="5">
    <source>
        <dbReference type="PROSITE" id="PS50125"/>
    </source>
</evidence>
<dbReference type="GO" id="GO:0006171">
    <property type="term" value="P:cAMP biosynthetic process"/>
    <property type="evidence" value="ECO:0007669"/>
    <property type="project" value="TreeGrafter"/>
</dbReference>
<gene>
    <name evidence="7" type="primary">cyaA_2</name>
    <name evidence="7" type="ORF">Poly24_43820</name>
</gene>
<dbReference type="InterPro" id="IPR001054">
    <property type="entry name" value="A/G_cyclase"/>
</dbReference>
<dbReference type="SUPFAM" id="SSF158472">
    <property type="entry name" value="HAMP domain-like"/>
    <property type="match status" value="1"/>
</dbReference>
<dbReference type="GO" id="GO:0004016">
    <property type="term" value="F:adenylate cyclase activity"/>
    <property type="evidence" value="ECO:0007669"/>
    <property type="project" value="UniProtKB-EC"/>
</dbReference>
<feature type="transmembrane region" description="Helical" evidence="4">
    <location>
        <begin position="171"/>
        <end position="193"/>
    </location>
</feature>
<proteinExistence type="predicted"/>
<dbReference type="SMART" id="SM00304">
    <property type="entry name" value="HAMP"/>
    <property type="match status" value="1"/>
</dbReference>
<evidence type="ECO:0000256" key="1">
    <source>
        <dbReference type="ARBA" id="ARBA00004651"/>
    </source>
</evidence>
<feature type="transmembrane region" description="Helical" evidence="4">
    <location>
        <begin position="85"/>
        <end position="105"/>
    </location>
</feature>
<evidence type="ECO:0000259" key="6">
    <source>
        <dbReference type="PROSITE" id="PS50885"/>
    </source>
</evidence>
<dbReference type="PROSITE" id="PS50125">
    <property type="entry name" value="GUANYLATE_CYCLASE_2"/>
    <property type="match status" value="1"/>
</dbReference>
<feature type="transmembrane region" description="Helical" evidence="4">
    <location>
        <begin position="138"/>
        <end position="159"/>
    </location>
</feature>
<keyword evidence="4" id="KW-1133">Transmembrane helix</keyword>
<dbReference type="InterPro" id="IPR050697">
    <property type="entry name" value="Adenylyl/Guanylyl_Cyclase_3/4"/>
</dbReference>
<dbReference type="InterPro" id="IPR029787">
    <property type="entry name" value="Nucleotide_cyclase"/>
</dbReference>
<dbReference type="CDD" id="cd06225">
    <property type="entry name" value="HAMP"/>
    <property type="match status" value="1"/>
</dbReference>
<dbReference type="SUPFAM" id="SSF55073">
    <property type="entry name" value="Nucleotide cyclase"/>
    <property type="match status" value="1"/>
</dbReference>
<evidence type="ECO:0000256" key="4">
    <source>
        <dbReference type="SAM" id="Phobius"/>
    </source>
</evidence>
<dbReference type="PANTHER" id="PTHR43081:SF17">
    <property type="entry name" value="BLL5647 PROTEIN"/>
    <property type="match status" value="1"/>
</dbReference>
<dbReference type="Gene3D" id="3.30.70.1230">
    <property type="entry name" value="Nucleotide cyclase"/>
    <property type="match status" value="1"/>
</dbReference>
<comment type="subcellular location">
    <subcellularLocation>
        <location evidence="1">Cell membrane</location>
        <topology evidence="1">Multi-pass membrane protein</topology>
    </subcellularLocation>
</comment>
<dbReference type="KEGG" id="rcf:Poly24_43820"/>
<accession>A0A518JYN8</accession>
<dbReference type="GO" id="GO:0005886">
    <property type="term" value="C:plasma membrane"/>
    <property type="evidence" value="ECO:0007669"/>
    <property type="project" value="UniProtKB-SubCell"/>
</dbReference>
<evidence type="ECO:0000256" key="3">
    <source>
        <dbReference type="ARBA" id="ARBA00023136"/>
    </source>
</evidence>
<feature type="transmembrane region" description="Helical" evidence="4">
    <location>
        <begin position="43"/>
        <end position="65"/>
    </location>
</feature>
<dbReference type="SMART" id="SM00044">
    <property type="entry name" value="CYCc"/>
    <property type="match status" value="1"/>
</dbReference>
<dbReference type="AlphaFoldDB" id="A0A518JYN8"/>
<keyword evidence="3 4" id="KW-0472">Membrane</keyword>
<feature type="domain" description="HAMP" evidence="6">
    <location>
        <begin position="279"/>
        <end position="331"/>
    </location>
</feature>
<feature type="domain" description="Guanylate cyclase" evidence="5">
    <location>
        <begin position="363"/>
        <end position="496"/>
    </location>
</feature>
<protein>
    <submittedName>
        <fullName evidence="7">Adenylate cyclase 1</fullName>
        <ecNumber evidence="7">4.6.1.1</ecNumber>
    </submittedName>
</protein>
<reference evidence="7 8" key="1">
    <citation type="submission" date="2019-02" db="EMBL/GenBank/DDBJ databases">
        <title>Deep-cultivation of Planctomycetes and their phenomic and genomic characterization uncovers novel biology.</title>
        <authorList>
            <person name="Wiegand S."/>
            <person name="Jogler M."/>
            <person name="Boedeker C."/>
            <person name="Pinto D."/>
            <person name="Vollmers J."/>
            <person name="Rivas-Marin E."/>
            <person name="Kohn T."/>
            <person name="Peeters S.H."/>
            <person name="Heuer A."/>
            <person name="Rast P."/>
            <person name="Oberbeckmann S."/>
            <person name="Bunk B."/>
            <person name="Jeske O."/>
            <person name="Meyerdierks A."/>
            <person name="Storesund J.E."/>
            <person name="Kallscheuer N."/>
            <person name="Luecker S."/>
            <person name="Lage O.M."/>
            <person name="Pohl T."/>
            <person name="Merkel B.J."/>
            <person name="Hornburger P."/>
            <person name="Mueller R.-W."/>
            <person name="Bruemmer F."/>
            <person name="Labrenz M."/>
            <person name="Spormann A.M."/>
            <person name="Op den Camp H."/>
            <person name="Overmann J."/>
            <person name="Amann R."/>
            <person name="Jetten M.S.M."/>
            <person name="Mascher T."/>
            <person name="Medema M.H."/>
            <person name="Devos D.P."/>
            <person name="Kaster A.-K."/>
            <person name="Ovreas L."/>
            <person name="Rohde M."/>
            <person name="Galperin M.Y."/>
            <person name="Jogler C."/>
        </authorList>
    </citation>
    <scope>NUCLEOTIDE SEQUENCE [LARGE SCALE GENOMIC DNA]</scope>
    <source>
        <strain evidence="7 8">Poly24</strain>
    </source>
</reference>
<dbReference type="CDD" id="cd07302">
    <property type="entry name" value="CHD"/>
    <property type="match status" value="1"/>
</dbReference>
<dbReference type="PANTHER" id="PTHR43081">
    <property type="entry name" value="ADENYLATE CYCLASE, TERMINAL-DIFFERENTIATION SPECIFIC-RELATED"/>
    <property type="match status" value="1"/>
</dbReference>
<feature type="transmembrane region" description="Helical" evidence="4">
    <location>
        <begin position="227"/>
        <end position="246"/>
    </location>
</feature>
<dbReference type="GO" id="GO:0035556">
    <property type="term" value="P:intracellular signal transduction"/>
    <property type="evidence" value="ECO:0007669"/>
    <property type="project" value="InterPro"/>
</dbReference>